<dbReference type="InterPro" id="IPR021520">
    <property type="entry name" value="Stealth_CR2"/>
</dbReference>
<organism evidence="6 7">
    <name type="scientific">Glutamicibacter uratoxydans</name>
    <name type="common">Arthrobacter uratoxydans</name>
    <dbReference type="NCBI Taxonomy" id="43667"/>
    <lineage>
        <taxon>Bacteria</taxon>
        <taxon>Bacillati</taxon>
        <taxon>Actinomycetota</taxon>
        <taxon>Actinomycetes</taxon>
        <taxon>Micrococcales</taxon>
        <taxon>Micrococcaceae</taxon>
        <taxon>Glutamicibacter</taxon>
    </lineage>
</organism>
<dbReference type="InterPro" id="IPR031358">
    <property type="entry name" value="Stealth_CR1"/>
</dbReference>
<evidence type="ECO:0000259" key="4">
    <source>
        <dbReference type="Pfam" id="PF11380"/>
    </source>
</evidence>
<evidence type="ECO:0000313" key="7">
    <source>
        <dbReference type="Proteomes" id="UP000316612"/>
    </source>
</evidence>
<reference evidence="6 7" key="1">
    <citation type="submission" date="2019-06" db="EMBL/GenBank/DDBJ databases">
        <title>Whole genome shotgun sequence of Glutamicibacter uratoxydans NBRC 15515.</title>
        <authorList>
            <person name="Hosoyama A."/>
            <person name="Uohara A."/>
            <person name="Ohji S."/>
            <person name="Ichikawa N."/>
        </authorList>
    </citation>
    <scope>NUCLEOTIDE SEQUENCE [LARGE SCALE GENOMIC DNA]</scope>
    <source>
        <strain evidence="6 7">NBRC 15515</strain>
    </source>
</reference>
<comment type="similarity">
    <text evidence="1">Belongs to the stealth family.</text>
</comment>
<dbReference type="RefSeq" id="WP_141367397.1">
    <property type="nucleotide sequence ID" value="NZ_BAAAJL010000003.1"/>
</dbReference>
<evidence type="ECO:0000259" key="5">
    <source>
        <dbReference type="Pfam" id="PF17101"/>
    </source>
</evidence>
<dbReference type="GO" id="GO:0000271">
    <property type="term" value="P:polysaccharide biosynthetic process"/>
    <property type="evidence" value="ECO:0007669"/>
    <property type="project" value="UniProtKB-KW"/>
</dbReference>
<dbReference type="AlphaFoldDB" id="A0A4Y4DWS9"/>
<dbReference type="InterPro" id="IPR047141">
    <property type="entry name" value="Stealth"/>
</dbReference>
<dbReference type="PANTHER" id="PTHR24045">
    <property type="match status" value="1"/>
</dbReference>
<evidence type="ECO:0000256" key="1">
    <source>
        <dbReference type="ARBA" id="ARBA00007583"/>
    </source>
</evidence>
<accession>A0A4Y4DWS9</accession>
<dbReference type="Pfam" id="PF17101">
    <property type="entry name" value="Stealth_CR1"/>
    <property type="match status" value="1"/>
</dbReference>
<dbReference type="Proteomes" id="UP000316612">
    <property type="component" value="Unassembled WGS sequence"/>
</dbReference>
<dbReference type="GO" id="GO:0016772">
    <property type="term" value="F:transferase activity, transferring phosphorus-containing groups"/>
    <property type="evidence" value="ECO:0007669"/>
    <property type="project" value="InterPro"/>
</dbReference>
<protein>
    <submittedName>
        <fullName evidence="6">Exopolysaccharide phosphotransferase cps2G</fullName>
    </submittedName>
</protein>
<comment type="caution">
    <text evidence="6">The sequence shown here is derived from an EMBL/GenBank/DDBJ whole genome shotgun (WGS) entry which is preliminary data.</text>
</comment>
<feature type="domain" description="Stealth protein CR2 conserved region 2" evidence="4">
    <location>
        <begin position="43"/>
        <end position="143"/>
    </location>
</feature>
<keyword evidence="2 6" id="KW-0808">Transferase</keyword>
<keyword evidence="3" id="KW-0270">Exopolysaccharide synthesis</keyword>
<name>A0A4Y4DWS9_GLUUR</name>
<proteinExistence type="inferred from homology"/>
<gene>
    <name evidence="6" type="primary">cps2G</name>
    <name evidence="6" type="ORF">AUR04nite_34020</name>
</gene>
<keyword evidence="7" id="KW-1185">Reference proteome</keyword>
<evidence type="ECO:0000313" key="6">
    <source>
        <dbReference type="EMBL" id="GED07870.1"/>
    </source>
</evidence>
<feature type="domain" description="Stealth protein CR1 conserved region 1" evidence="5">
    <location>
        <begin position="5"/>
        <end position="31"/>
    </location>
</feature>
<evidence type="ECO:0000256" key="2">
    <source>
        <dbReference type="ARBA" id="ARBA00022679"/>
    </source>
</evidence>
<dbReference type="EMBL" id="BJNY01000030">
    <property type="protein sequence ID" value="GED07870.1"/>
    <property type="molecule type" value="Genomic_DNA"/>
</dbReference>
<sequence length="336" mass="39893">MTTFEPIDFVVTWVDDDDLEWREMKNAYLGDRRTTREGASESRFRDWGALRYWFRAIEENCEWVRKIFLVTVNPLPSWLKSQHPKLVVVHHEQFIPGEYLPTFNSRVIEIYLHRIPDLSEKFVYFNDDMYVLNQIDRNHFFPKGRPAAIPVMNALSVGDNISHAMLNNIRVINENFNKRIVIKRRLFDWFSLRLGHHFIQNIALLPWHRFTGFHNHHLPLALLKSTYSTVWNFASDELKLTSESKFRQFHDINPFLFYYWQLCSGVFTTVQPSSYGRYFQTDKTSVNDLTQTIREGKERVICINDGEVEDYESLSDQIEEAFLKRFPNASSFETSN</sequence>
<dbReference type="OrthoDB" id="9776077at2"/>
<evidence type="ECO:0000256" key="3">
    <source>
        <dbReference type="ARBA" id="ARBA00023169"/>
    </source>
</evidence>
<dbReference type="Pfam" id="PF11380">
    <property type="entry name" value="Stealth_CR2"/>
    <property type="match status" value="1"/>
</dbReference>
<dbReference type="PANTHER" id="PTHR24045:SF0">
    <property type="entry name" value="N-ACETYLGLUCOSAMINE-1-PHOSPHOTRANSFERASE SUBUNITS ALPHA_BETA"/>
    <property type="match status" value="1"/>
</dbReference>